<keyword evidence="6 8" id="KW-1133">Transmembrane helix</keyword>
<dbReference type="GO" id="GO:0006508">
    <property type="term" value="P:proteolysis"/>
    <property type="evidence" value="ECO:0007669"/>
    <property type="project" value="UniProtKB-KW"/>
</dbReference>
<dbReference type="Pfam" id="PF01694">
    <property type="entry name" value="Rhomboid"/>
    <property type="match status" value="1"/>
</dbReference>
<dbReference type="InterPro" id="IPR035952">
    <property type="entry name" value="Rhomboid-like_sf"/>
</dbReference>
<dbReference type="Gene3D" id="1.20.1540.10">
    <property type="entry name" value="Rhomboid-like"/>
    <property type="match status" value="1"/>
</dbReference>
<keyword evidence="4" id="KW-0378">Hydrolase</keyword>
<dbReference type="PANTHER" id="PTHR22936">
    <property type="entry name" value="RHOMBOID-RELATED"/>
    <property type="match status" value="1"/>
</dbReference>
<feature type="transmembrane region" description="Helical" evidence="8">
    <location>
        <begin position="258"/>
        <end position="276"/>
    </location>
</feature>
<feature type="transmembrane region" description="Helical" evidence="8">
    <location>
        <begin position="46"/>
        <end position="64"/>
    </location>
</feature>
<evidence type="ECO:0000256" key="2">
    <source>
        <dbReference type="ARBA" id="ARBA00022670"/>
    </source>
</evidence>
<evidence type="ECO:0000256" key="5">
    <source>
        <dbReference type="ARBA" id="ARBA00022825"/>
    </source>
</evidence>
<accession>A0A4Y9SVX5</accession>
<dbReference type="RefSeq" id="WP_135191387.1">
    <property type="nucleotide sequence ID" value="NZ_SPUM01000132.1"/>
</dbReference>
<dbReference type="PANTHER" id="PTHR22936:SF69">
    <property type="entry name" value="RHOMBOID-LIKE PROTEIN"/>
    <property type="match status" value="1"/>
</dbReference>
<evidence type="ECO:0000256" key="3">
    <source>
        <dbReference type="ARBA" id="ARBA00022692"/>
    </source>
</evidence>
<evidence type="ECO:0000256" key="6">
    <source>
        <dbReference type="ARBA" id="ARBA00022989"/>
    </source>
</evidence>
<comment type="caution">
    <text evidence="10">The sequence shown here is derived from an EMBL/GenBank/DDBJ whole genome shotgun (WGS) entry which is preliminary data.</text>
</comment>
<evidence type="ECO:0000259" key="9">
    <source>
        <dbReference type="Pfam" id="PF01694"/>
    </source>
</evidence>
<comment type="subcellular location">
    <subcellularLocation>
        <location evidence="1">Membrane</location>
        <topology evidence="1">Multi-pass membrane protein</topology>
    </subcellularLocation>
</comment>
<keyword evidence="2 10" id="KW-0645">Protease</keyword>
<dbReference type="GO" id="GO:0004252">
    <property type="term" value="F:serine-type endopeptidase activity"/>
    <property type="evidence" value="ECO:0007669"/>
    <property type="project" value="InterPro"/>
</dbReference>
<feature type="transmembrane region" description="Helical" evidence="8">
    <location>
        <begin position="174"/>
        <end position="191"/>
    </location>
</feature>
<dbReference type="OrthoDB" id="9778341at2"/>
<feature type="transmembrane region" description="Helical" evidence="8">
    <location>
        <begin position="371"/>
        <end position="394"/>
    </location>
</feature>
<feature type="domain" description="Peptidase S54 rhomboid" evidence="9">
    <location>
        <begin position="217"/>
        <end position="354"/>
    </location>
</feature>
<proteinExistence type="predicted"/>
<feature type="transmembrane region" description="Helical" evidence="8">
    <location>
        <begin position="282"/>
        <end position="301"/>
    </location>
</feature>
<evidence type="ECO:0000256" key="4">
    <source>
        <dbReference type="ARBA" id="ARBA00022801"/>
    </source>
</evidence>
<gene>
    <name evidence="10" type="ORF">E4O92_19820</name>
</gene>
<feature type="transmembrane region" description="Helical" evidence="8">
    <location>
        <begin position="313"/>
        <end position="331"/>
    </location>
</feature>
<feature type="transmembrane region" description="Helical" evidence="8">
    <location>
        <begin position="21"/>
        <end position="40"/>
    </location>
</feature>
<evidence type="ECO:0000256" key="8">
    <source>
        <dbReference type="SAM" id="Phobius"/>
    </source>
</evidence>
<feature type="transmembrane region" description="Helical" evidence="8">
    <location>
        <begin position="337"/>
        <end position="359"/>
    </location>
</feature>
<dbReference type="InterPro" id="IPR022764">
    <property type="entry name" value="Peptidase_S54_rhomboid_dom"/>
</dbReference>
<feature type="transmembrane region" description="Helical" evidence="8">
    <location>
        <begin position="227"/>
        <end position="246"/>
    </location>
</feature>
<dbReference type="SUPFAM" id="SSF144091">
    <property type="entry name" value="Rhomboid-like"/>
    <property type="match status" value="1"/>
</dbReference>
<evidence type="ECO:0000313" key="10">
    <source>
        <dbReference type="EMBL" id="TFW28886.1"/>
    </source>
</evidence>
<name>A0A4Y9SVX5_9BURK</name>
<dbReference type="Proteomes" id="UP000297258">
    <property type="component" value="Unassembled WGS sequence"/>
</dbReference>
<dbReference type="AlphaFoldDB" id="A0A4Y9SVX5"/>
<dbReference type="InterPro" id="IPR002610">
    <property type="entry name" value="Peptidase_S54_rhomboid-like"/>
</dbReference>
<sequence>MKTETISWRLHSNAVISFFRATLLTITSASIIAIHLIVIANQAASYFYISLIVALYAVILMFSIRRYFKLRTNGQFISVHNEVLSVPRFFLKQHLIPLCEIKSIERFFNSKGIFAVIIGRINKSSIIIERRTFESSGNFEDFVRFIDKSVAARHPLSPSEDVAALTAKREAKRFSLSAVLGIVLFLIYLTLVSSNISEIRIDAIEHGGLIKETLTAHDFYRLASSFFLHYSPLHLGFNILALAIIARNIEIILGNVRFVNILFFSAASGSLLSLLFSPYQIVAGASGGIFGLFGAYLLVSLKYQKQLPGSVSVPVRILAFAFSLQILLDLTSDGVDVFSHIGGFIFGFFYAWVTLFGSTATEASKSSFSELCAASAAAFFYIAGLAYFLVQFAIA</sequence>
<evidence type="ECO:0000256" key="1">
    <source>
        <dbReference type="ARBA" id="ARBA00004141"/>
    </source>
</evidence>
<dbReference type="GO" id="GO:0016020">
    <property type="term" value="C:membrane"/>
    <property type="evidence" value="ECO:0007669"/>
    <property type="project" value="UniProtKB-SubCell"/>
</dbReference>
<keyword evidence="11" id="KW-1185">Reference proteome</keyword>
<reference evidence="10 11" key="1">
    <citation type="submission" date="2019-03" db="EMBL/GenBank/DDBJ databases">
        <title>Draft genome of Massilia hortus sp. nov., a novel bacterial species of the Oxalobacteraceae family.</title>
        <authorList>
            <person name="Peta V."/>
            <person name="Raths R."/>
            <person name="Bucking H."/>
        </authorList>
    </citation>
    <scope>NUCLEOTIDE SEQUENCE [LARGE SCALE GENOMIC DNA]</scope>
    <source>
        <strain evidence="10 11">ONC3</strain>
    </source>
</reference>
<evidence type="ECO:0000313" key="11">
    <source>
        <dbReference type="Proteomes" id="UP000297258"/>
    </source>
</evidence>
<keyword evidence="7 8" id="KW-0472">Membrane</keyword>
<dbReference type="EMBL" id="SPUM01000132">
    <property type="protein sequence ID" value="TFW28886.1"/>
    <property type="molecule type" value="Genomic_DNA"/>
</dbReference>
<keyword evidence="3 8" id="KW-0812">Transmembrane</keyword>
<keyword evidence="5" id="KW-0720">Serine protease</keyword>
<protein>
    <submittedName>
        <fullName evidence="10">Rhomboid family intramembrane serine protease</fullName>
    </submittedName>
</protein>
<organism evidence="10 11">
    <name type="scientific">Massilia horti</name>
    <dbReference type="NCBI Taxonomy" id="2562153"/>
    <lineage>
        <taxon>Bacteria</taxon>
        <taxon>Pseudomonadati</taxon>
        <taxon>Pseudomonadota</taxon>
        <taxon>Betaproteobacteria</taxon>
        <taxon>Burkholderiales</taxon>
        <taxon>Oxalobacteraceae</taxon>
        <taxon>Telluria group</taxon>
        <taxon>Massilia</taxon>
    </lineage>
</organism>
<evidence type="ECO:0000256" key="7">
    <source>
        <dbReference type="ARBA" id="ARBA00023136"/>
    </source>
</evidence>